<dbReference type="Pfam" id="PF05050">
    <property type="entry name" value="Methyltransf_21"/>
    <property type="match status" value="1"/>
</dbReference>
<dbReference type="OrthoDB" id="7542440at2"/>
<dbReference type="GO" id="GO:0008168">
    <property type="term" value="F:methyltransferase activity"/>
    <property type="evidence" value="ECO:0007669"/>
    <property type="project" value="UniProtKB-KW"/>
</dbReference>
<organism evidence="2 3">
    <name type="scientific">Pannonibacter phragmitetus</name>
    <dbReference type="NCBI Taxonomy" id="121719"/>
    <lineage>
        <taxon>Bacteria</taxon>
        <taxon>Pseudomonadati</taxon>
        <taxon>Pseudomonadota</taxon>
        <taxon>Alphaproteobacteria</taxon>
        <taxon>Hyphomicrobiales</taxon>
        <taxon>Stappiaceae</taxon>
        <taxon>Pannonibacter</taxon>
    </lineage>
</organism>
<evidence type="ECO:0000313" key="2">
    <source>
        <dbReference type="EMBL" id="SUA99278.1"/>
    </source>
</evidence>
<keyword evidence="2" id="KW-0489">Methyltransferase</keyword>
<accession>A0A378ZQD8</accession>
<dbReference type="PANTHER" id="PTHR34203:SF15">
    <property type="entry name" value="SLL1173 PROTEIN"/>
    <property type="match status" value="1"/>
</dbReference>
<dbReference type="GO" id="GO:0032259">
    <property type="term" value="P:methylation"/>
    <property type="evidence" value="ECO:0007669"/>
    <property type="project" value="UniProtKB-KW"/>
</dbReference>
<name>A0A378ZQD8_9HYPH</name>
<dbReference type="InterPro" id="IPR029063">
    <property type="entry name" value="SAM-dependent_MTases_sf"/>
</dbReference>
<keyword evidence="2" id="KW-0808">Transferase</keyword>
<dbReference type="Proteomes" id="UP000255000">
    <property type="component" value="Unassembled WGS sequence"/>
</dbReference>
<feature type="domain" description="Methyltransferase FkbM" evidence="1">
    <location>
        <begin position="109"/>
        <end position="269"/>
    </location>
</feature>
<dbReference type="AlphaFoldDB" id="A0A378ZQD8"/>
<dbReference type="RefSeq" id="WP_081625968.1">
    <property type="nucleotide sequence ID" value="NZ_UGSK01000001.1"/>
</dbReference>
<dbReference type="EMBL" id="UGSK01000001">
    <property type="protein sequence ID" value="SUA99278.1"/>
    <property type="molecule type" value="Genomic_DNA"/>
</dbReference>
<protein>
    <submittedName>
        <fullName evidence="2">Methyltransferase, FkbM family</fullName>
    </submittedName>
</protein>
<proteinExistence type="predicted"/>
<dbReference type="NCBIfam" id="TIGR01444">
    <property type="entry name" value="fkbM_fam"/>
    <property type="match status" value="1"/>
</dbReference>
<dbReference type="SUPFAM" id="SSF53335">
    <property type="entry name" value="S-adenosyl-L-methionine-dependent methyltransferases"/>
    <property type="match status" value="1"/>
</dbReference>
<sequence>MKLRTVEPPFGAYTLSQPAEFIRRLASHMPSNRLGRWMVSLLRKTSVGRSAGPVDVANVFPAVHARLYPATNRCEKRAVAGSHIFDPQEREALAQALTGSTSDPFIFVDLGANIGLYSLWMVSVARQAGRGLLGLAVEPDPVTRERLETNLALSSADSITVAACAVGETSGRGAIVTHDGNRGEHRVRTAEINEEDSFEILPIAEICARHGIERIDAMKIDLEGHDEAALRGLFAHGPAKLWPDLIVVEAGKDEEFPPVVQLCLGNGYKLERRTKLNALLARQPNASSRPSSDR</sequence>
<reference evidence="2 3" key="1">
    <citation type="submission" date="2018-06" db="EMBL/GenBank/DDBJ databases">
        <authorList>
            <consortium name="Pathogen Informatics"/>
            <person name="Doyle S."/>
        </authorList>
    </citation>
    <scope>NUCLEOTIDE SEQUENCE [LARGE SCALE GENOMIC DNA]</scope>
    <source>
        <strain evidence="2 3">NCTC13350</strain>
    </source>
</reference>
<dbReference type="InterPro" id="IPR052514">
    <property type="entry name" value="SAM-dependent_MTase"/>
</dbReference>
<evidence type="ECO:0000259" key="1">
    <source>
        <dbReference type="Pfam" id="PF05050"/>
    </source>
</evidence>
<dbReference type="Gene3D" id="3.40.50.150">
    <property type="entry name" value="Vaccinia Virus protein VP39"/>
    <property type="match status" value="1"/>
</dbReference>
<dbReference type="InterPro" id="IPR006342">
    <property type="entry name" value="FkbM_mtfrase"/>
</dbReference>
<gene>
    <name evidence="2" type="ORF">NCTC13350_00174</name>
</gene>
<dbReference type="PANTHER" id="PTHR34203">
    <property type="entry name" value="METHYLTRANSFERASE, FKBM FAMILY PROTEIN"/>
    <property type="match status" value="1"/>
</dbReference>
<evidence type="ECO:0000313" key="3">
    <source>
        <dbReference type="Proteomes" id="UP000255000"/>
    </source>
</evidence>